<dbReference type="SUPFAM" id="SSF54637">
    <property type="entry name" value="Thioesterase/thiol ester dehydrase-isomerase"/>
    <property type="match status" value="1"/>
</dbReference>
<protein>
    <submittedName>
        <fullName evidence="1">Acyl-CoA thioesterase</fullName>
    </submittedName>
</protein>
<dbReference type="Pfam" id="PF13279">
    <property type="entry name" value="4HBT_2"/>
    <property type="match status" value="1"/>
</dbReference>
<comment type="caution">
    <text evidence="1">The sequence shown here is derived from an EMBL/GenBank/DDBJ whole genome shotgun (WGS) entry which is preliminary data.</text>
</comment>
<dbReference type="InterPro" id="IPR029069">
    <property type="entry name" value="HotDog_dom_sf"/>
</dbReference>
<dbReference type="CDD" id="cd00586">
    <property type="entry name" value="4HBT"/>
    <property type="match status" value="1"/>
</dbReference>
<evidence type="ECO:0000313" key="2">
    <source>
        <dbReference type="Proteomes" id="UP000712673"/>
    </source>
</evidence>
<sequence>MRVYEYRHIVAFEETNLVGNVYYVHHVRWQGRCRELFLRDHAPEILDALQHDLCLVTTRCACEYLAELAAFDEVVLHMRLGDLTQNRVTLFFEYWRCREAGLDLVARGEQQVACMRRQGAQLVPTPVPEALREALRLYAAPGA</sequence>
<dbReference type="Proteomes" id="UP000712673">
    <property type="component" value="Unassembled WGS sequence"/>
</dbReference>
<gene>
    <name evidence="1" type="ORF">FJZ47_13040</name>
</gene>
<accession>A0A938B361</accession>
<organism evidence="1 2">
    <name type="scientific">Tectimicrobiota bacterium</name>
    <dbReference type="NCBI Taxonomy" id="2528274"/>
    <lineage>
        <taxon>Bacteria</taxon>
        <taxon>Pseudomonadati</taxon>
        <taxon>Nitrospinota/Tectimicrobiota group</taxon>
        <taxon>Candidatus Tectimicrobiota</taxon>
    </lineage>
</organism>
<dbReference type="Gene3D" id="3.10.129.10">
    <property type="entry name" value="Hotdog Thioesterase"/>
    <property type="match status" value="1"/>
</dbReference>
<proteinExistence type="predicted"/>
<dbReference type="EMBL" id="VGLS01000389">
    <property type="protein sequence ID" value="MBM3224714.1"/>
    <property type="molecule type" value="Genomic_DNA"/>
</dbReference>
<dbReference type="AlphaFoldDB" id="A0A938B361"/>
<reference evidence="1" key="1">
    <citation type="submission" date="2019-03" db="EMBL/GenBank/DDBJ databases">
        <title>Lake Tanganyika Metagenome-Assembled Genomes (MAGs).</title>
        <authorList>
            <person name="Tran P."/>
        </authorList>
    </citation>
    <scope>NUCLEOTIDE SEQUENCE</scope>
    <source>
        <strain evidence="1">K_DeepCast_65m_m2_066</strain>
    </source>
</reference>
<evidence type="ECO:0000313" key="1">
    <source>
        <dbReference type="EMBL" id="MBM3224714.1"/>
    </source>
</evidence>
<name>A0A938B361_UNCTE</name>